<name>A0A383CM94_9ZZZZ</name>
<organism evidence="2">
    <name type="scientific">marine metagenome</name>
    <dbReference type="NCBI Taxonomy" id="408172"/>
    <lineage>
        <taxon>unclassified sequences</taxon>
        <taxon>metagenomes</taxon>
        <taxon>ecological metagenomes</taxon>
    </lineage>
</organism>
<gene>
    <name evidence="2" type="ORF">METZ01_LOCUS486053</name>
</gene>
<dbReference type="Gene3D" id="3.40.50.2000">
    <property type="entry name" value="Glycogen Phosphorylase B"/>
    <property type="match status" value="1"/>
</dbReference>
<dbReference type="AlphaFoldDB" id="A0A383CM94"/>
<dbReference type="SUPFAM" id="SSF53756">
    <property type="entry name" value="UDP-Glycosyltransferase/glycogen phosphorylase"/>
    <property type="match status" value="1"/>
</dbReference>
<feature type="non-terminal residue" evidence="2">
    <location>
        <position position="240"/>
    </location>
</feature>
<feature type="non-terminal residue" evidence="2">
    <location>
        <position position="1"/>
    </location>
</feature>
<reference evidence="2" key="1">
    <citation type="submission" date="2018-05" db="EMBL/GenBank/DDBJ databases">
        <authorList>
            <person name="Lanie J.A."/>
            <person name="Ng W.-L."/>
            <person name="Kazmierczak K.M."/>
            <person name="Andrzejewski T.M."/>
            <person name="Davidsen T.M."/>
            <person name="Wayne K.J."/>
            <person name="Tettelin H."/>
            <person name="Glass J.I."/>
            <person name="Rusch D."/>
            <person name="Podicherti R."/>
            <person name="Tsui H.-C.T."/>
            <person name="Winkler M.E."/>
        </authorList>
    </citation>
    <scope>NUCLEOTIDE SEQUENCE</scope>
</reference>
<evidence type="ECO:0000313" key="2">
    <source>
        <dbReference type="EMBL" id="SVE33199.1"/>
    </source>
</evidence>
<sequence>NNKDSNYLKSEWKGVNIQHVYSKEIFFGNFNVFITDFLSLFHAVRNENDIILALGSAPNPLFYHLKYLTKAKIITNLAGLEWKRSKWNNLAKLIIKISEKRAIKMSDAIIADNLEIQRYIKYIYNVSSEFIAYGTKQFSNPDQNVLKKYSLRKYNYYMCVARSQPDNNVEMILKGLLLSKANNPIIIVGNYDNSFGRYLKNEYKLYKNIIFTGGIYNYEILSSLRWFSKIYFHGHSCGGT</sequence>
<protein>
    <recommendedName>
        <fullName evidence="1">DUF1972 domain-containing protein</fullName>
    </recommendedName>
</protein>
<proteinExistence type="predicted"/>
<evidence type="ECO:0000259" key="1">
    <source>
        <dbReference type="Pfam" id="PF09314"/>
    </source>
</evidence>
<dbReference type="Pfam" id="PF09314">
    <property type="entry name" value="DUF1972"/>
    <property type="match status" value="1"/>
</dbReference>
<dbReference type="InterPro" id="IPR015393">
    <property type="entry name" value="DUF1972"/>
</dbReference>
<accession>A0A383CM94</accession>
<dbReference type="EMBL" id="UINC01209954">
    <property type="protein sequence ID" value="SVE33199.1"/>
    <property type="molecule type" value="Genomic_DNA"/>
</dbReference>
<feature type="domain" description="DUF1972" evidence="1">
    <location>
        <begin position="70"/>
        <end position="135"/>
    </location>
</feature>